<reference evidence="4" key="1">
    <citation type="submission" date="2023-06" db="EMBL/GenBank/DDBJ databases">
        <title>Genomic of Agaribacillus aureum.</title>
        <authorList>
            <person name="Wang G."/>
        </authorList>
    </citation>
    <scope>NUCLEOTIDE SEQUENCE</scope>
    <source>
        <strain evidence="4">BMA12</strain>
    </source>
</reference>
<evidence type="ECO:0000313" key="5">
    <source>
        <dbReference type="Proteomes" id="UP001172083"/>
    </source>
</evidence>
<dbReference type="Gene3D" id="3.55.50.30">
    <property type="match status" value="1"/>
</dbReference>
<feature type="domain" description="FecR protein" evidence="2">
    <location>
        <begin position="144"/>
        <end position="236"/>
    </location>
</feature>
<keyword evidence="1" id="KW-0472">Membrane</keyword>
<dbReference type="InterPro" id="IPR012373">
    <property type="entry name" value="Ferrdict_sens_TM"/>
</dbReference>
<name>A0ABT8L5M9_9BACT</name>
<dbReference type="RefSeq" id="WP_346758368.1">
    <property type="nucleotide sequence ID" value="NZ_JAUJEB010000001.1"/>
</dbReference>
<evidence type="ECO:0000259" key="2">
    <source>
        <dbReference type="Pfam" id="PF04773"/>
    </source>
</evidence>
<dbReference type="PANTHER" id="PTHR30273">
    <property type="entry name" value="PERIPLASMIC SIGNAL SENSOR AND SIGMA FACTOR ACTIVATOR FECR-RELATED"/>
    <property type="match status" value="1"/>
</dbReference>
<dbReference type="InterPro" id="IPR006860">
    <property type="entry name" value="FecR"/>
</dbReference>
<gene>
    <name evidence="4" type="ORF">QQ020_13380</name>
</gene>
<keyword evidence="1" id="KW-0812">Transmembrane</keyword>
<sequence length="350" mass="40062">MKENFSEISDLISNDSFREFVLNSNAGNKTYWERWIKDHPEKLKSVQLAMDFIRTQYTEQIELGPDEIDIELERFAGYMEENTKQTKLDDGNSGRSIAPVYIKRIMVAASVLLIPALLTYLYIFQNSLPETSSAERSVVYIEKKTPKGIKTTLKLPDGSIVKLNADSKLTFPENFPSTIREVTLEGEAFFEIRKDSLRPFIVKTDKLSTSVLGTSFNVKAYTGDNVEVALVTGKVKVSGNSSDIGNVQLLPTEMAIYNQNNQSIEKTVFNPIEKLAWRENTLYFNNSSFEDIIKMLERWYGIDFVIKRPHKIEERFTGNYKNESLKSVLNGMSFSLDFQFEIQDKTVIIK</sequence>
<feature type="domain" description="Protein FecR C-terminal" evidence="3">
    <location>
        <begin position="282"/>
        <end position="349"/>
    </location>
</feature>
<dbReference type="Pfam" id="PF04773">
    <property type="entry name" value="FecR"/>
    <property type="match status" value="1"/>
</dbReference>
<proteinExistence type="predicted"/>
<keyword evidence="1" id="KW-1133">Transmembrane helix</keyword>
<dbReference type="PANTHER" id="PTHR30273:SF2">
    <property type="entry name" value="PROTEIN FECR"/>
    <property type="match status" value="1"/>
</dbReference>
<dbReference type="Pfam" id="PF16344">
    <property type="entry name" value="FecR_C"/>
    <property type="match status" value="1"/>
</dbReference>
<accession>A0ABT8L5M9</accession>
<protein>
    <submittedName>
        <fullName evidence="4">FecR family protein</fullName>
    </submittedName>
</protein>
<dbReference type="InterPro" id="IPR032508">
    <property type="entry name" value="FecR_C"/>
</dbReference>
<evidence type="ECO:0000313" key="4">
    <source>
        <dbReference type="EMBL" id="MDN5213052.1"/>
    </source>
</evidence>
<dbReference type="Proteomes" id="UP001172083">
    <property type="component" value="Unassembled WGS sequence"/>
</dbReference>
<dbReference type="PIRSF" id="PIRSF018266">
    <property type="entry name" value="FecR"/>
    <property type="match status" value="1"/>
</dbReference>
<dbReference type="Gene3D" id="2.60.120.1440">
    <property type="match status" value="1"/>
</dbReference>
<evidence type="ECO:0000256" key="1">
    <source>
        <dbReference type="SAM" id="Phobius"/>
    </source>
</evidence>
<keyword evidence="5" id="KW-1185">Reference proteome</keyword>
<organism evidence="4 5">
    <name type="scientific">Agaribacillus aureus</name>
    <dbReference type="NCBI Taxonomy" id="3051825"/>
    <lineage>
        <taxon>Bacteria</taxon>
        <taxon>Pseudomonadati</taxon>
        <taxon>Bacteroidota</taxon>
        <taxon>Cytophagia</taxon>
        <taxon>Cytophagales</taxon>
        <taxon>Splendidivirgaceae</taxon>
        <taxon>Agaribacillus</taxon>
    </lineage>
</organism>
<comment type="caution">
    <text evidence="4">The sequence shown here is derived from an EMBL/GenBank/DDBJ whole genome shotgun (WGS) entry which is preliminary data.</text>
</comment>
<evidence type="ECO:0000259" key="3">
    <source>
        <dbReference type="Pfam" id="PF16344"/>
    </source>
</evidence>
<feature type="transmembrane region" description="Helical" evidence="1">
    <location>
        <begin position="105"/>
        <end position="123"/>
    </location>
</feature>
<dbReference type="EMBL" id="JAUJEB010000001">
    <property type="protein sequence ID" value="MDN5213052.1"/>
    <property type="molecule type" value="Genomic_DNA"/>
</dbReference>